<dbReference type="PANTHER" id="PTHR11388">
    <property type="entry name" value="ORGANIC ANION TRANSPORTER"/>
    <property type="match status" value="1"/>
</dbReference>
<dbReference type="Pfam" id="PF03137">
    <property type="entry name" value="OATP"/>
    <property type="match status" value="3"/>
</dbReference>
<gene>
    <name evidence="11" type="ORF">HICCMSTLAB_LOCUS13540</name>
</gene>
<evidence type="ECO:0000256" key="7">
    <source>
        <dbReference type="ARBA" id="ARBA00023157"/>
    </source>
</evidence>
<feature type="transmembrane region" description="Helical" evidence="9">
    <location>
        <begin position="1055"/>
        <end position="1075"/>
    </location>
</feature>
<evidence type="ECO:0000256" key="5">
    <source>
        <dbReference type="ARBA" id="ARBA00022989"/>
    </source>
</evidence>
<dbReference type="GO" id="GO:0005886">
    <property type="term" value="C:plasma membrane"/>
    <property type="evidence" value="ECO:0007669"/>
    <property type="project" value="UniProtKB-SubCell"/>
</dbReference>
<feature type="transmembrane region" description="Helical" evidence="9">
    <location>
        <begin position="209"/>
        <end position="236"/>
    </location>
</feature>
<feature type="transmembrane region" description="Helical" evidence="9">
    <location>
        <begin position="344"/>
        <end position="363"/>
    </location>
</feature>
<feature type="transmembrane region" description="Helical" evidence="9">
    <location>
        <begin position="725"/>
        <end position="744"/>
    </location>
</feature>
<dbReference type="NCBIfam" id="TIGR00805">
    <property type="entry name" value="oat"/>
    <property type="match status" value="1"/>
</dbReference>
<protein>
    <submittedName>
        <fullName evidence="11">Similar to Oatp74D: Solute carrier organic anion transporter family member 74D (Drosophila melanogaster)</fullName>
    </submittedName>
</protein>
<feature type="transmembrane region" description="Helical" evidence="9">
    <location>
        <begin position="1239"/>
        <end position="1264"/>
    </location>
</feature>
<feature type="transmembrane region" description="Helical" evidence="9">
    <location>
        <begin position="873"/>
        <end position="892"/>
    </location>
</feature>
<evidence type="ECO:0000256" key="2">
    <source>
        <dbReference type="ARBA" id="ARBA00009657"/>
    </source>
</evidence>
<dbReference type="EMBL" id="CAJNRD030001124">
    <property type="protein sequence ID" value="CAG5108904.1"/>
    <property type="molecule type" value="Genomic_DNA"/>
</dbReference>
<feature type="transmembrane region" description="Helical" evidence="9">
    <location>
        <begin position="1016"/>
        <end position="1035"/>
    </location>
</feature>
<feature type="compositionally biased region" description="Basic and acidic residues" evidence="8">
    <location>
        <begin position="964"/>
        <end position="975"/>
    </location>
</feature>
<evidence type="ECO:0000256" key="3">
    <source>
        <dbReference type="ARBA" id="ARBA00022475"/>
    </source>
</evidence>
<feature type="transmembrane region" description="Helical" evidence="9">
    <location>
        <begin position="415"/>
        <end position="435"/>
    </location>
</feature>
<feature type="compositionally biased region" description="Acidic residues" evidence="8">
    <location>
        <begin position="976"/>
        <end position="990"/>
    </location>
</feature>
<accession>A0A8J2N0D8</accession>
<sequence length="1339" mass="147915">MTEPRPTHCGLCGIYPTWLQKRATPHTFILVYGFLGLVQAMAFIYIVVTLTTLEKRFKIPSQTTGIILSGNEISQILSLILMYYGGAGHRPRWLAAGVGFSALSCFILVIPHLIYGPGKAALALTQEHLEESIFLNSTKAGSSNSPTYLCPGTNDHDKCDEEDLMDGSLLPRFLVFMSQFVLGIGTTLYFGLGQTYLDDNTKKSNTPMLLGFTFALRTTGPALGFILAYACLKLYIVPSLHPVITDKDPRWLGAWWLGWIILGCLLLIFALLIAMFPKHLPKDNKKKNNNKNRIEGELPLKIHNGIERVPELPPRIEKCEEENAHQPSLKDFPVTLKRVLSNKILFCNNLSAVFGIFGLLPYFTFMAKYLEVQFNTSAAGGTVITGPIALVGMVLGFLGSGFFISKVKPRPTRLLSWNVFGGFVAFFIQISYIFIGCNQVPIEGVNSITMEVNFTTACNVGCNCDGVKYAPVCHEASMTSYFSACHAGCTSLIDARHYGNCSCVPSTANYLAPEKYYNDNYNQNTSQPIPDDTVVLGPCLGNCINSYITFIVLSMICHCLMSTGKIGNVLINYRCVQQKDKSVAQGVTLMFISLFALIPGPIVYGFICDQSCLIWEKSCGTTGNCCKDLDLYGANEDKLKGNKVPECNMTKKETADVNKNGPESKLLLDTSRNLTVENNKLKTTSPTSLRGIDDIFRDLPLTDDTSCGIWFFRGPNLQKFANKNAYVFLYGVLGCIFSASYAYFNGTITTIEKRFKIPSKTTGLITVGNDISQLLVSVVLSYYAGRGHRPRWIAVGIYTVVMFCCLTMLPHFLYGPGEDALQLTKEYGGKPVNSSESDMHWSGNRERKFLCQGTENSKPVCDDTDGSNFAPQVLLFTAQLVSGIGGSLYYTLGVSYMDDNIKKSKTPVSISFSYFLRMLGPAIGYGLASFSLNIIALFPKTLPRAAARKVLALERSKSTASYREQERLAEKKNLDEDGEDGNGIVDDDFDEKSPEVPASFEDMIETFKRLLSNNTLMCNNLATVFYFLGYMPYWIFMPKYIETQYKQSASVSSLITGTVGLVFSAFGILLSGLVITKYKPRARYLAAWNIIVGAVSVMGMISYAFLGCSANDNQVMSIQDTSGELKTQFPCNENCNCDYVTYNPIDSNGTKVYTDCSCVRTRYSRASFNKSEMSLSTGFKSSTTPEMGTAVPGPCPVDCMHKFYLFLAVVCLLKFSGATGRASNFLVSVRCVAERDKAVAMGFGLTIMSLFAFIPSPILFGFILDKTCLVWGKTCSGTGNCWLYNGEALRYLLNFTAATFVTIGTFFDIGVWYFVKDVKIFDDDIELNDVKDEPLPESL</sequence>
<feature type="transmembrane region" description="Helical" evidence="9">
    <location>
        <begin position="1087"/>
        <end position="1106"/>
    </location>
</feature>
<feature type="transmembrane region" description="Helical" evidence="9">
    <location>
        <begin position="256"/>
        <end position="276"/>
    </location>
</feature>
<dbReference type="OrthoDB" id="5062115at2759"/>
<comment type="caution">
    <text evidence="11">The sequence shown here is derived from an EMBL/GenBank/DDBJ whole genome shotgun (WGS) entry which is preliminary data.</text>
</comment>
<feature type="transmembrane region" description="Helical" evidence="9">
    <location>
        <begin position="93"/>
        <end position="115"/>
    </location>
</feature>
<keyword evidence="4 9" id="KW-0812">Transmembrane</keyword>
<keyword evidence="12" id="KW-1185">Reference proteome</keyword>
<name>A0A8J2N0D8_COTCN</name>
<dbReference type="PROSITE" id="PS51465">
    <property type="entry name" value="KAZAL_2"/>
    <property type="match status" value="1"/>
</dbReference>
<proteinExistence type="inferred from homology"/>
<evidence type="ECO:0000256" key="6">
    <source>
        <dbReference type="ARBA" id="ARBA00023136"/>
    </source>
</evidence>
<dbReference type="CDD" id="cd17336">
    <property type="entry name" value="MFS_SLCO_OATP"/>
    <property type="match status" value="2"/>
</dbReference>
<dbReference type="PANTHER" id="PTHR11388:SF131">
    <property type="entry name" value="SOLUTE CARRIER ORGANIC ANION TRANSPORTER FAMILY MEMBER"/>
    <property type="match status" value="1"/>
</dbReference>
<reference evidence="11" key="1">
    <citation type="submission" date="2021-04" db="EMBL/GenBank/DDBJ databases">
        <authorList>
            <person name="Chebbi M.A.C M."/>
        </authorList>
    </citation>
    <scope>NUCLEOTIDE SEQUENCE</scope>
</reference>
<comment type="similarity">
    <text evidence="2">Belongs to the organo anion transporter (TC 2.A.60) family.</text>
</comment>
<dbReference type="InterPro" id="IPR002350">
    <property type="entry name" value="Kazal_dom"/>
</dbReference>
<evidence type="ECO:0000259" key="10">
    <source>
        <dbReference type="PROSITE" id="PS51465"/>
    </source>
</evidence>
<evidence type="ECO:0000256" key="9">
    <source>
        <dbReference type="SAM" id="Phobius"/>
    </source>
</evidence>
<dbReference type="Gene3D" id="1.20.1250.20">
    <property type="entry name" value="MFS general substrate transporter like domains"/>
    <property type="match status" value="2"/>
</dbReference>
<feature type="transmembrane region" description="Helical" evidence="9">
    <location>
        <begin position="173"/>
        <end position="197"/>
    </location>
</feature>
<dbReference type="SUPFAM" id="SSF103473">
    <property type="entry name" value="MFS general substrate transporter"/>
    <property type="match status" value="2"/>
</dbReference>
<dbReference type="InterPro" id="IPR036259">
    <property type="entry name" value="MFS_trans_sf"/>
</dbReference>
<feature type="domain" description="Kazal-like" evidence="10">
    <location>
        <begin position="452"/>
        <end position="502"/>
    </location>
</feature>
<feature type="transmembrane region" description="Helical" evidence="9">
    <location>
        <begin position="29"/>
        <end position="53"/>
    </location>
</feature>
<evidence type="ECO:0000256" key="4">
    <source>
        <dbReference type="ARBA" id="ARBA00022692"/>
    </source>
</evidence>
<feature type="transmembrane region" description="Helical" evidence="9">
    <location>
        <begin position="791"/>
        <end position="814"/>
    </location>
</feature>
<dbReference type="Proteomes" id="UP000786811">
    <property type="component" value="Unassembled WGS sequence"/>
</dbReference>
<evidence type="ECO:0000256" key="8">
    <source>
        <dbReference type="SAM" id="MobiDB-lite"/>
    </source>
</evidence>
<feature type="transmembrane region" description="Helical" evidence="9">
    <location>
        <begin position="65"/>
        <end position="86"/>
    </location>
</feature>
<feature type="region of interest" description="Disordered" evidence="8">
    <location>
        <begin position="964"/>
        <end position="992"/>
    </location>
</feature>
<feature type="transmembrane region" description="Helical" evidence="9">
    <location>
        <begin position="1203"/>
        <end position="1227"/>
    </location>
</feature>
<comment type="subcellular location">
    <subcellularLocation>
        <location evidence="1">Cell membrane</location>
        <topology evidence="1">Multi-pass membrane protein</topology>
    </subcellularLocation>
</comment>
<evidence type="ECO:0000313" key="11">
    <source>
        <dbReference type="EMBL" id="CAG5108904.1"/>
    </source>
</evidence>
<evidence type="ECO:0000313" key="12">
    <source>
        <dbReference type="Proteomes" id="UP000786811"/>
    </source>
</evidence>
<evidence type="ECO:0000256" key="1">
    <source>
        <dbReference type="ARBA" id="ARBA00004651"/>
    </source>
</evidence>
<feature type="transmembrane region" description="Helical" evidence="9">
    <location>
        <begin position="383"/>
        <end position="403"/>
    </location>
</feature>
<feature type="transmembrane region" description="Helical" evidence="9">
    <location>
        <begin position="764"/>
        <end position="785"/>
    </location>
</feature>
<feature type="transmembrane region" description="Helical" evidence="9">
    <location>
        <begin position="583"/>
        <end position="607"/>
    </location>
</feature>
<dbReference type="InterPro" id="IPR004156">
    <property type="entry name" value="OATP"/>
</dbReference>
<dbReference type="GO" id="GO:0043252">
    <property type="term" value="P:sodium-independent organic anion transport"/>
    <property type="evidence" value="ECO:0007669"/>
    <property type="project" value="TreeGrafter"/>
</dbReference>
<dbReference type="GO" id="GO:0015347">
    <property type="term" value="F:sodium-independent organic anion transmembrane transporter activity"/>
    <property type="evidence" value="ECO:0007669"/>
    <property type="project" value="TreeGrafter"/>
</dbReference>
<keyword evidence="5 9" id="KW-1133">Transmembrane helix</keyword>
<organism evidence="11 12">
    <name type="scientific">Cotesia congregata</name>
    <name type="common">Parasitoid wasp</name>
    <name type="synonym">Apanteles congregatus</name>
    <dbReference type="NCBI Taxonomy" id="51543"/>
    <lineage>
        <taxon>Eukaryota</taxon>
        <taxon>Metazoa</taxon>
        <taxon>Ecdysozoa</taxon>
        <taxon>Arthropoda</taxon>
        <taxon>Hexapoda</taxon>
        <taxon>Insecta</taxon>
        <taxon>Pterygota</taxon>
        <taxon>Neoptera</taxon>
        <taxon>Endopterygota</taxon>
        <taxon>Hymenoptera</taxon>
        <taxon>Apocrita</taxon>
        <taxon>Ichneumonoidea</taxon>
        <taxon>Braconidae</taxon>
        <taxon>Microgastrinae</taxon>
        <taxon>Cotesia</taxon>
    </lineage>
</organism>
<feature type="transmembrane region" description="Helical" evidence="9">
    <location>
        <begin position="1292"/>
        <end position="1315"/>
    </location>
</feature>
<keyword evidence="6 9" id="KW-0472">Membrane</keyword>
<keyword evidence="3" id="KW-1003">Cell membrane</keyword>
<keyword evidence="7" id="KW-1015">Disulfide bond</keyword>